<evidence type="ECO:0000313" key="5">
    <source>
        <dbReference type="EMBL" id="SHF38467.1"/>
    </source>
</evidence>
<dbReference type="InterPro" id="IPR008969">
    <property type="entry name" value="CarboxyPept-like_regulatory"/>
</dbReference>
<keyword evidence="5" id="KW-0675">Receptor</keyword>
<evidence type="ECO:0000313" key="6">
    <source>
        <dbReference type="Proteomes" id="UP000184287"/>
    </source>
</evidence>
<evidence type="ECO:0000256" key="1">
    <source>
        <dbReference type="ARBA" id="ARBA00004442"/>
    </source>
</evidence>
<feature type="domain" description="Outer membrane protein beta-barrel" evidence="4">
    <location>
        <begin position="775"/>
        <end position="915"/>
    </location>
</feature>
<dbReference type="InterPro" id="IPR036942">
    <property type="entry name" value="Beta-barrel_TonB_sf"/>
</dbReference>
<reference evidence="6" key="1">
    <citation type="submission" date="2016-11" db="EMBL/GenBank/DDBJ databases">
        <authorList>
            <person name="Varghese N."/>
            <person name="Submissions S."/>
        </authorList>
    </citation>
    <scope>NUCLEOTIDE SEQUENCE [LARGE SCALE GENOMIC DNA]</scope>
    <source>
        <strain evidence="6">DSM 16990</strain>
    </source>
</reference>
<keyword evidence="3" id="KW-0998">Cell outer membrane</keyword>
<dbReference type="SUPFAM" id="SSF49464">
    <property type="entry name" value="Carboxypeptidase regulatory domain-like"/>
    <property type="match status" value="1"/>
</dbReference>
<dbReference type="AlphaFoldDB" id="A0A1M5B834"/>
<dbReference type="EMBL" id="FQUQ01000002">
    <property type="protein sequence ID" value="SHF38467.1"/>
    <property type="molecule type" value="Genomic_DNA"/>
</dbReference>
<comment type="subcellular location">
    <subcellularLocation>
        <location evidence="1">Cell outer membrane</location>
    </subcellularLocation>
</comment>
<evidence type="ECO:0000256" key="2">
    <source>
        <dbReference type="ARBA" id="ARBA00023136"/>
    </source>
</evidence>
<accession>A0A1M5B834</accession>
<feature type="domain" description="Outer membrane protein beta-barrel" evidence="4">
    <location>
        <begin position="461"/>
        <end position="773"/>
    </location>
</feature>
<keyword evidence="6" id="KW-1185">Reference proteome</keyword>
<evidence type="ECO:0000259" key="4">
    <source>
        <dbReference type="Pfam" id="PF14905"/>
    </source>
</evidence>
<gene>
    <name evidence="5" type="ORF">SAMN04488522_1021062</name>
</gene>
<dbReference type="Gene3D" id="2.40.170.20">
    <property type="entry name" value="TonB-dependent receptor, beta-barrel domain"/>
    <property type="match status" value="1"/>
</dbReference>
<name>A0A1M5B834_9SPHI</name>
<dbReference type="Proteomes" id="UP000184287">
    <property type="component" value="Unassembled WGS sequence"/>
</dbReference>
<dbReference type="Pfam" id="PF14905">
    <property type="entry name" value="OMP_b-brl_3"/>
    <property type="match status" value="2"/>
</dbReference>
<sequence length="926" mass="103361">MMLILLGWISPAFSQQDLRSFIVDANSGRALKHITIKVVDHKDSTISKLGLTDSTGLIVFNQVQKGDYKLQVHAVGYVDTLIHFSIPTGKFPAFPGTVYLRPDRGIQLKEVVIKDDGPAVGMKGDTIEYNATKFKTKDNAVVEDLLRKLPGVNIDKTGTIKAQGEVVQRVLVDGKEFFGSDPSVATRNLPADMIQKVQVLDKNSDMAEFTGVADGKQMKTINLITKKNRKRGYFGNLNGGLGDASRYEAGLNVNSFVNEAQMSLILKGNNVNKSGFSATELIKLLTQNPEMFNSLPPSALSELMKMKSVKIEGSSEALAEMARPSGLTDTKYGGLNFNNDWSDRFKLRSSYFFNDNQTEDRFDNSRQYLLLQSPYNYLQSGTKTDHTNNKRIDLSADVKLSKRSSIKISPRVNLSNSDRNSGNTFSSVSIGADPIPINDGTQLFKSKSRNNMVSGNTLFRHRLTKAGRTLVFEMTPEYFQSKGNYLNQSTNNLYGENRKTTENTDQQTLSTGDIYNLNNNLVYTEPLSSRYLLQAGQQFYYSHGKYLRRVNNKNALNGNYDDSVAALSDHFTSDRIEYNSKLSVSGNYRKFNYTVGAGFKQSQVRGNSQLRNYQVDQHYRAFLPSAYATYKMTASEKLVLNYAMETNMPSVSNLQPIEDNIDPLFTRKGNPDLEQEKNQRLSLVFNSFQLGSGNSVYASFNLNWFNQQITDHTLTDAATGKQLIIPVNVRGNYRYGLNMGKTIRLDANGSSLTAEVNGAYSKSSLMNDNLLNNIKTLSVSPELSVNYYLGNKVSLSGRGSASWNTRKFSRLTGLPAENWLLSYSLESIVILPFKMSLEGSIDGFSTPGLSKGYNTSVMVLNSGLNKEIGKQFSIKAEARDLLNRNQSVSRITGNGYIEDKRNNALGRYFQLSAVYKFRHFPKSNKK</sequence>
<dbReference type="InterPro" id="IPR041700">
    <property type="entry name" value="OMP_b-brl_3"/>
</dbReference>
<protein>
    <submittedName>
        <fullName evidence="5">Outer membrane receptor proteins, mostly Fe transport</fullName>
    </submittedName>
</protein>
<keyword evidence="2" id="KW-0472">Membrane</keyword>
<dbReference type="GO" id="GO:0009279">
    <property type="term" value="C:cell outer membrane"/>
    <property type="evidence" value="ECO:0007669"/>
    <property type="project" value="UniProtKB-SubCell"/>
</dbReference>
<dbReference type="STRING" id="288992.SAMN04488522_1021062"/>
<dbReference type="SUPFAM" id="SSF56935">
    <property type="entry name" value="Porins"/>
    <property type="match status" value="1"/>
</dbReference>
<organism evidence="5 6">
    <name type="scientific">Pedobacter caeni</name>
    <dbReference type="NCBI Taxonomy" id="288992"/>
    <lineage>
        <taxon>Bacteria</taxon>
        <taxon>Pseudomonadati</taxon>
        <taxon>Bacteroidota</taxon>
        <taxon>Sphingobacteriia</taxon>
        <taxon>Sphingobacteriales</taxon>
        <taxon>Sphingobacteriaceae</taxon>
        <taxon>Pedobacter</taxon>
    </lineage>
</organism>
<evidence type="ECO:0000256" key="3">
    <source>
        <dbReference type="ARBA" id="ARBA00023237"/>
    </source>
</evidence>
<proteinExistence type="predicted"/>